<dbReference type="InterPro" id="IPR042184">
    <property type="entry name" value="YqeY/Aim41_N"/>
</dbReference>
<reference evidence="1 2" key="1">
    <citation type="submission" date="2019-03" db="EMBL/GenBank/DDBJ databases">
        <title>Genomic Encyclopedia of Type Strains, Phase IV (KMG-IV): sequencing the most valuable type-strain genomes for metagenomic binning, comparative biology and taxonomic classification.</title>
        <authorList>
            <person name="Goeker M."/>
        </authorList>
    </citation>
    <scope>NUCLEOTIDE SEQUENCE [LARGE SCALE GENOMIC DNA]</scope>
    <source>
        <strain evidence="1 2">DSM 18577</strain>
    </source>
</reference>
<dbReference type="InterPro" id="IPR003789">
    <property type="entry name" value="Asn/Gln_tRNA_amidoTrase-B-like"/>
</dbReference>
<keyword evidence="2" id="KW-1185">Reference proteome</keyword>
<dbReference type="AlphaFoldDB" id="A0A4R1K311"/>
<protein>
    <recommendedName>
        <fullName evidence="3">Glutamyl-tRNA amidotransferase</fullName>
    </recommendedName>
</protein>
<dbReference type="PANTHER" id="PTHR28055:SF1">
    <property type="entry name" value="ALTERED INHERITANCE OF MITOCHONDRIA PROTEIN 41, MITOCHONDRIAL"/>
    <property type="match status" value="1"/>
</dbReference>
<evidence type="ECO:0000313" key="1">
    <source>
        <dbReference type="EMBL" id="TCK58083.1"/>
    </source>
</evidence>
<dbReference type="SUPFAM" id="SSF89095">
    <property type="entry name" value="GatB/YqeY motif"/>
    <property type="match status" value="1"/>
</dbReference>
<dbReference type="EMBL" id="SMGD01000012">
    <property type="protein sequence ID" value="TCK58083.1"/>
    <property type="molecule type" value="Genomic_DNA"/>
</dbReference>
<dbReference type="Pfam" id="PF09424">
    <property type="entry name" value="YqeY"/>
    <property type="match status" value="1"/>
</dbReference>
<dbReference type="Gene3D" id="1.10.1510.10">
    <property type="entry name" value="Uncharacterised protein YqeY/AIM41 PF09424, N-terminal domain"/>
    <property type="match status" value="1"/>
</dbReference>
<proteinExistence type="predicted"/>
<dbReference type="RefSeq" id="WP_131912596.1">
    <property type="nucleotide sequence ID" value="NZ_OU594967.1"/>
</dbReference>
<evidence type="ECO:0000313" key="2">
    <source>
        <dbReference type="Proteomes" id="UP000295565"/>
    </source>
</evidence>
<dbReference type="InterPro" id="IPR019004">
    <property type="entry name" value="YqeY/Aim41"/>
</dbReference>
<dbReference type="GO" id="GO:0016884">
    <property type="term" value="F:carbon-nitrogen ligase activity, with glutamine as amido-N-donor"/>
    <property type="evidence" value="ECO:0007669"/>
    <property type="project" value="InterPro"/>
</dbReference>
<dbReference type="Gene3D" id="1.10.10.410">
    <property type="match status" value="1"/>
</dbReference>
<dbReference type="OrthoDB" id="9788127at2"/>
<name>A0A4R1K311_9GAMM</name>
<comment type="caution">
    <text evidence="1">The sequence shown here is derived from an EMBL/GenBank/DDBJ whole genome shotgun (WGS) entry which is preliminary data.</text>
</comment>
<accession>A0A4R1K311</accession>
<gene>
    <name evidence="1" type="ORF">EV690_1791</name>
</gene>
<dbReference type="Proteomes" id="UP000295565">
    <property type="component" value="Unassembled WGS sequence"/>
</dbReference>
<dbReference type="PANTHER" id="PTHR28055">
    <property type="entry name" value="ALTERED INHERITANCE OF MITOCHONDRIA PROTEIN 41, MITOCHONDRIAL"/>
    <property type="match status" value="1"/>
</dbReference>
<evidence type="ECO:0008006" key="3">
    <source>
        <dbReference type="Google" id="ProtNLM"/>
    </source>
</evidence>
<dbReference type="InterPro" id="IPR023168">
    <property type="entry name" value="GatB_Yqey_C_2"/>
</dbReference>
<organism evidence="1 2">
    <name type="scientific">Celerinatantimonas diazotrophica</name>
    <dbReference type="NCBI Taxonomy" id="412034"/>
    <lineage>
        <taxon>Bacteria</taxon>
        <taxon>Pseudomonadati</taxon>
        <taxon>Pseudomonadota</taxon>
        <taxon>Gammaproteobacteria</taxon>
        <taxon>Celerinatantimonadaceae</taxon>
        <taxon>Celerinatantimonas</taxon>
    </lineage>
</organism>
<sequence>MSLKVQLQNAQKDALRAKNKARLSTLRMVMAEIKQLEVDERIEVSDDRIIAIITKMVKQRQDAAKQYQDAGREDLAEHELAEIPVLQEFLPQQLSNEEIDQFITQAIAQVGASGMGDMGKVMGVLKPQVQGRADMGAISGLVRSKLN</sequence>